<dbReference type="PANTHER" id="PTHR21522:SF32">
    <property type="entry name" value="OTOPETRIN-2"/>
    <property type="match status" value="1"/>
</dbReference>
<keyword evidence="9 11" id="KW-0472">Membrane</keyword>
<evidence type="ECO:0000256" key="8">
    <source>
        <dbReference type="ARBA" id="ARBA00023065"/>
    </source>
</evidence>
<evidence type="ECO:0000256" key="11">
    <source>
        <dbReference type="SAM" id="Phobius"/>
    </source>
</evidence>
<feature type="transmembrane region" description="Helical" evidence="11">
    <location>
        <begin position="834"/>
        <end position="854"/>
    </location>
</feature>
<evidence type="ECO:0000256" key="6">
    <source>
        <dbReference type="ARBA" id="ARBA00022781"/>
    </source>
</evidence>
<evidence type="ECO:0000256" key="4">
    <source>
        <dbReference type="ARBA" id="ARBA00022475"/>
    </source>
</evidence>
<evidence type="ECO:0000256" key="10">
    <source>
        <dbReference type="ARBA" id="ARBA00023303"/>
    </source>
</evidence>
<keyword evidence="5 11" id="KW-0812">Transmembrane</keyword>
<feature type="transmembrane region" description="Helical" evidence="11">
    <location>
        <begin position="149"/>
        <end position="169"/>
    </location>
</feature>
<evidence type="ECO:0000256" key="2">
    <source>
        <dbReference type="ARBA" id="ARBA00006513"/>
    </source>
</evidence>
<comment type="similarity">
    <text evidence="2">Belongs to the otopetrin family.</text>
</comment>
<feature type="transmembrane region" description="Helical" evidence="11">
    <location>
        <begin position="263"/>
        <end position="287"/>
    </location>
</feature>
<feature type="transmembrane region" description="Helical" evidence="11">
    <location>
        <begin position="483"/>
        <end position="505"/>
    </location>
</feature>
<feature type="transmembrane region" description="Helical" evidence="11">
    <location>
        <begin position="693"/>
        <end position="719"/>
    </location>
</feature>
<evidence type="ECO:0000313" key="12">
    <source>
        <dbReference type="EMBL" id="KAJ8312344.1"/>
    </source>
</evidence>
<keyword evidence="10" id="KW-0407">Ion channel</keyword>
<gene>
    <name evidence="12" type="ORF">KUTeg_009717</name>
</gene>
<comment type="caution">
    <text evidence="12">The sequence shown here is derived from an EMBL/GenBank/DDBJ whole genome shotgun (WGS) entry which is preliminary data.</text>
</comment>
<protein>
    <submittedName>
        <fullName evidence="12">Uncharacterized protein</fullName>
    </submittedName>
</protein>
<feature type="transmembrane region" description="Helical" evidence="11">
    <location>
        <begin position="411"/>
        <end position="429"/>
    </location>
</feature>
<evidence type="ECO:0000256" key="9">
    <source>
        <dbReference type="ARBA" id="ARBA00023136"/>
    </source>
</evidence>
<dbReference type="PANTHER" id="PTHR21522">
    <property type="entry name" value="PROTON CHANNEL OTOP"/>
    <property type="match status" value="1"/>
</dbReference>
<feature type="transmembrane region" description="Helical" evidence="11">
    <location>
        <begin position="517"/>
        <end position="540"/>
    </location>
</feature>
<name>A0ABQ9F4T1_TEGGR</name>
<evidence type="ECO:0000256" key="3">
    <source>
        <dbReference type="ARBA" id="ARBA00022448"/>
    </source>
</evidence>
<comment type="subcellular location">
    <subcellularLocation>
        <location evidence="1">Cell membrane</location>
        <topology evidence="1">Multi-pass membrane protein</topology>
    </subcellularLocation>
</comment>
<dbReference type="Pfam" id="PF03189">
    <property type="entry name" value="Otopetrin"/>
    <property type="match status" value="1"/>
</dbReference>
<dbReference type="InterPro" id="IPR004878">
    <property type="entry name" value="Otopetrin"/>
</dbReference>
<feature type="transmembrane region" description="Helical" evidence="11">
    <location>
        <begin position="552"/>
        <end position="572"/>
    </location>
</feature>
<dbReference type="EMBL" id="JARBDR010000440">
    <property type="protein sequence ID" value="KAJ8312344.1"/>
    <property type="molecule type" value="Genomic_DNA"/>
</dbReference>
<evidence type="ECO:0000256" key="7">
    <source>
        <dbReference type="ARBA" id="ARBA00022989"/>
    </source>
</evidence>
<organism evidence="12 13">
    <name type="scientific">Tegillarca granosa</name>
    <name type="common">Malaysian cockle</name>
    <name type="synonym">Anadara granosa</name>
    <dbReference type="NCBI Taxonomy" id="220873"/>
    <lineage>
        <taxon>Eukaryota</taxon>
        <taxon>Metazoa</taxon>
        <taxon>Spiralia</taxon>
        <taxon>Lophotrochozoa</taxon>
        <taxon>Mollusca</taxon>
        <taxon>Bivalvia</taxon>
        <taxon>Autobranchia</taxon>
        <taxon>Pteriomorphia</taxon>
        <taxon>Arcoida</taxon>
        <taxon>Arcoidea</taxon>
        <taxon>Arcidae</taxon>
        <taxon>Tegillarca</taxon>
    </lineage>
</organism>
<evidence type="ECO:0000256" key="5">
    <source>
        <dbReference type="ARBA" id="ARBA00022692"/>
    </source>
</evidence>
<feature type="transmembrane region" description="Helical" evidence="11">
    <location>
        <begin position="620"/>
        <end position="640"/>
    </location>
</feature>
<keyword evidence="4" id="KW-1003">Cell membrane</keyword>
<sequence>MAVFSSTRFGAFYRILIKIFRSIVLLPLTAGVKRPNSDYHDGSVSSKVLICSFLAVGVYRNPDKWINPLMYKFKSKLKVKFLWIFGVGCIACHAMRIPGKVVGWLFSYVIEFPELFQDLIHNRTDISVINISCYKNFSLETVFSEFEMYLGPAFAEYYLLLITFILTMMRSTEYCDEELLNTESPTELKQIQSNDEDFTEETSLLMSRQQEIRPRKTLSYYATIALGILLDLPLLMGAVLMSLPDNIEYLNYVFPFTETFATFSASNFVLIMSAFFDMVFHTFGILAGMLSKKSSAKIVLANNALNLVLSYYQTVFIVQAQHVKKLSPKPIIWPLIIYHCINFNDKKFPDNLTEPDTGIQDTKDVTSTNEVNMTGYSSKIRAFLDAAIVLPFTAGTNSNNGGFDGRTSAKVVMCSACAFLFMFIMKPFMQRSGDHGLHVTFTVVNVFDAIATVSLIIFGIAVKRRPFKWLVPLHTEFKSSLKLKFLWSFGFASIVWKILGIIYFIKCQSTNNAHRNLTLTFDFVFIIYVIVELVFISYFSNYNFNSNIFSHYALTIILTCNTVGWFFSFTLVSNNLFATANSNATFLVDFGDNCVNSNTNTSTGIQQVMHNLYPYFYPAFVQYFLLASSYILVMLISTVNENDERELDKMYRNRPLTYREIISFADDHVPNEDDSLLGKTDTLNRSSSYQLSILITFTVGVAIDLPLIIGGLYLEFVGFSVHVYLEWYKTFFLTLVFVVVIIGFTKLNGFIFSFETTVRGRHFVLLMSAFGVMIFHAFGILAGFSLEGNSARLTAFNCLLNVLLDFYQTVFIIHSQHIEKDKKSQKSVWSIHEICLLLSFANFGLWLINSVWLNRMQKTVTPASIYYGRNIWSTIMQTVGTIAIFFRFNCAISMHALYSYFSKFKTVP</sequence>
<proteinExistence type="inferred from homology"/>
<keyword evidence="7 11" id="KW-1133">Transmembrane helix</keyword>
<feature type="transmembrane region" description="Helical" evidence="11">
    <location>
        <begin position="12"/>
        <end position="32"/>
    </location>
</feature>
<reference evidence="12 13" key="1">
    <citation type="submission" date="2022-12" db="EMBL/GenBank/DDBJ databases">
        <title>Chromosome-level genome of Tegillarca granosa.</title>
        <authorList>
            <person name="Kim J."/>
        </authorList>
    </citation>
    <scope>NUCLEOTIDE SEQUENCE [LARGE SCALE GENOMIC DNA]</scope>
    <source>
        <strain evidence="12">Teg-2019</strain>
        <tissue evidence="12">Adductor muscle</tissue>
    </source>
</reference>
<keyword evidence="3" id="KW-0813">Transport</keyword>
<feature type="transmembrane region" description="Helical" evidence="11">
    <location>
        <begin position="763"/>
        <end position="786"/>
    </location>
</feature>
<keyword evidence="8" id="KW-0406">Ion transport</keyword>
<feature type="transmembrane region" description="Helical" evidence="11">
    <location>
        <begin position="218"/>
        <end position="243"/>
    </location>
</feature>
<dbReference type="Proteomes" id="UP001217089">
    <property type="component" value="Unassembled WGS sequence"/>
</dbReference>
<feature type="transmembrane region" description="Helical" evidence="11">
    <location>
        <begin position="874"/>
        <end position="898"/>
    </location>
</feature>
<keyword evidence="6" id="KW-0375">Hydrogen ion transport</keyword>
<accession>A0ABQ9F4T1</accession>
<feature type="transmembrane region" description="Helical" evidence="11">
    <location>
        <begin position="441"/>
        <end position="462"/>
    </location>
</feature>
<evidence type="ECO:0000256" key="1">
    <source>
        <dbReference type="ARBA" id="ARBA00004651"/>
    </source>
</evidence>
<feature type="transmembrane region" description="Helical" evidence="11">
    <location>
        <begin position="81"/>
        <end position="99"/>
    </location>
</feature>
<feature type="transmembrane region" description="Helical" evidence="11">
    <location>
        <begin position="731"/>
        <end position="751"/>
    </location>
</feature>
<evidence type="ECO:0000313" key="13">
    <source>
        <dbReference type="Proteomes" id="UP001217089"/>
    </source>
</evidence>
<keyword evidence="13" id="KW-1185">Reference proteome</keyword>